<evidence type="ECO:0000256" key="1">
    <source>
        <dbReference type="ARBA" id="ARBA00004771"/>
    </source>
</evidence>
<dbReference type="InterPro" id="IPR014292">
    <property type="entry name" value="Acyl_transf_WS/DGAT"/>
</dbReference>
<dbReference type="EC" id="2.3.1.20" evidence="4"/>
<proteinExistence type="inferred from homology"/>
<evidence type="ECO:0000256" key="6">
    <source>
        <dbReference type="ARBA" id="ARBA00022679"/>
    </source>
</evidence>
<evidence type="ECO:0000256" key="5">
    <source>
        <dbReference type="ARBA" id="ARBA00022516"/>
    </source>
</evidence>
<sequence length="477" mass="52207">MQTLTNLDASFLHLEKDSTPMHVGGVMLFSAPADGAMTFDRFRRHVGNRLQTARVFRQRLHIPPALLANPVWIEDPDFRLDNHLRRRTINGPLTHKSLESLCGKFFSAPLRRDQPLWEMMFVRTADAADGFAVLLKVHHCALDGVSAEAVITGLLDFTPEPRPMGPDTWQPETAPTVREVARRQLAAAKDAPARLTTLLQSTADIAGRIALRTLTGKDQGIPHYFGAPRTDFNRPIGPERRHFSVQLSLTTVKEIKNTQPGFTVNDVVLAICAGATRRYLKDVGSLPETSLVAMAPVSRRAETAKGQGGNQVSSMLIRLGTDIADPVQRLRAIHANAQRAKEHNREVPVDLLMNQLPSAGPGVALTAYSRLNLSRRLPPMFNMVITNVPGSPLPLYLDGAMMRSIGGMAGIYDNTGLTLVVMSYLDKLSISVTAAPESVQKPERLAQYLEEALAELAKAVLPEKVIAKSAARQAQPA</sequence>
<keyword evidence="8" id="KW-0443">Lipid metabolism</keyword>
<dbReference type="GO" id="GO:0004144">
    <property type="term" value="F:diacylglycerol O-acyltransferase activity"/>
    <property type="evidence" value="ECO:0007669"/>
    <property type="project" value="UniProtKB-EC"/>
</dbReference>
<dbReference type="GO" id="GO:0005886">
    <property type="term" value="C:plasma membrane"/>
    <property type="evidence" value="ECO:0007669"/>
    <property type="project" value="TreeGrafter"/>
</dbReference>
<dbReference type="SUPFAM" id="SSF52777">
    <property type="entry name" value="CoA-dependent acyltransferases"/>
    <property type="match status" value="2"/>
</dbReference>
<comment type="pathway">
    <text evidence="1">Glycerolipid metabolism; triacylglycerol biosynthesis.</text>
</comment>
<protein>
    <recommendedName>
        <fullName evidence="4">diacylglycerol O-acyltransferase</fullName>
        <ecNumber evidence="4">2.3.1.20</ecNumber>
    </recommendedName>
</protein>
<comment type="catalytic activity">
    <reaction evidence="10">
        <text>an acyl-CoA + a 1,2-diacyl-sn-glycerol = a triacyl-sn-glycerol + CoA</text>
        <dbReference type="Rhea" id="RHEA:10868"/>
        <dbReference type="ChEBI" id="CHEBI:17815"/>
        <dbReference type="ChEBI" id="CHEBI:57287"/>
        <dbReference type="ChEBI" id="CHEBI:58342"/>
        <dbReference type="ChEBI" id="CHEBI:64615"/>
        <dbReference type="EC" id="2.3.1.20"/>
    </reaction>
</comment>
<keyword evidence="6 13" id="KW-0808">Transferase</keyword>
<evidence type="ECO:0000256" key="4">
    <source>
        <dbReference type="ARBA" id="ARBA00013244"/>
    </source>
</evidence>
<dbReference type="PANTHER" id="PTHR31650:SF1">
    <property type="entry name" value="WAX ESTER SYNTHASE_DIACYLGLYCEROL ACYLTRANSFERASE 4-RELATED"/>
    <property type="match status" value="1"/>
</dbReference>
<keyword evidence="9 13" id="KW-0012">Acyltransferase</keyword>
<dbReference type="GO" id="GO:0001666">
    <property type="term" value="P:response to hypoxia"/>
    <property type="evidence" value="ECO:0007669"/>
    <property type="project" value="TreeGrafter"/>
</dbReference>
<evidence type="ECO:0000256" key="7">
    <source>
        <dbReference type="ARBA" id="ARBA00022798"/>
    </source>
</evidence>
<dbReference type="InterPro" id="IPR009721">
    <property type="entry name" value="O-acyltransferase_WSD1_C"/>
</dbReference>
<dbReference type="Pfam" id="PF06974">
    <property type="entry name" value="WS_DGAT_C"/>
    <property type="match status" value="1"/>
</dbReference>
<dbReference type="InterPro" id="IPR045034">
    <property type="entry name" value="O-acyltransferase_WSD1-like"/>
</dbReference>
<dbReference type="Gene3D" id="3.30.559.30">
    <property type="entry name" value="Nonribosomal peptide synthetase, condensation domain"/>
    <property type="match status" value="1"/>
</dbReference>
<keyword evidence="5" id="KW-0444">Lipid biosynthesis</keyword>
<dbReference type="PANTHER" id="PTHR31650">
    <property type="entry name" value="O-ACYLTRANSFERASE (WSD1-LIKE) FAMILY PROTEIN"/>
    <property type="match status" value="1"/>
</dbReference>
<reference evidence="13 14" key="1">
    <citation type="submission" date="2019-02" db="EMBL/GenBank/DDBJ databases">
        <title>Genomic Encyclopedia of Type Strains, Phase IV (KMG-IV): sequencing the most valuable type-strain genomes for metagenomic binning, comparative biology and taxonomic classification.</title>
        <authorList>
            <person name="Goeker M."/>
        </authorList>
    </citation>
    <scope>NUCLEOTIDE SEQUENCE [LARGE SCALE GENOMIC DNA]</scope>
    <source>
        <strain evidence="13 14">DSM 105135</strain>
    </source>
</reference>
<evidence type="ECO:0000259" key="11">
    <source>
        <dbReference type="Pfam" id="PF03007"/>
    </source>
</evidence>
<evidence type="ECO:0000313" key="14">
    <source>
        <dbReference type="Proteomes" id="UP000292423"/>
    </source>
</evidence>
<comment type="similarity">
    <text evidence="3">Belongs to the long-chain O-acyltransferase family.</text>
</comment>
<dbReference type="GO" id="GO:0051701">
    <property type="term" value="P:biological process involved in interaction with host"/>
    <property type="evidence" value="ECO:0007669"/>
    <property type="project" value="TreeGrafter"/>
</dbReference>
<dbReference type="GO" id="GO:0071731">
    <property type="term" value="P:response to nitric oxide"/>
    <property type="evidence" value="ECO:0007669"/>
    <property type="project" value="TreeGrafter"/>
</dbReference>
<evidence type="ECO:0000256" key="3">
    <source>
        <dbReference type="ARBA" id="ARBA00009587"/>
    </source>
</evidence>
<dbReference type="GO" id="GO:0019432">
    <property type="term" value="P:triglyceride biosynthetic process"/>
    <property type="evidence" value="ECO:0007669"/>
    <property type="project" value="UniProtKB-UniPathway"/>
</dbReference>
<dbReference type="Proteomes" id="UP000292423">
    <property type="component" value="Unassembled WGS sequence"/>
</dbReference>
<feature type="domain" description="O-acyltransferase WSD1-like N-terminal" evidence="11">
    <location>
        <begin position="4"/>
        <end position="268"/>
    </location>
</feature>
<gene>
    <name evidence="13" type="ORF">EV700_2572</name>
</gene>
<keyword evidence="7" id="KW-0319">Glycerol metabolism</keyword>
<evidence type="ECO:0000259" key="12">
    <source>
        <dbReference type="Pfam" id="PF06974"/>
    </source>
</evidence>
<dbReference type="Gene3D" id="3.30.559.10">
    <property type="entry name" value="Chloramphenicol acetyltransferase-like domain"/>
    <property type="match status" value="1"/>
</dbReference>
<feature type="domain" description="O-acyltransferase WSD1 C-terminal" evidence="12">
    <location>
        <begin position="309"/>
        <end position="456"/>
    </location>
</feature>
<dbReference type="AlphaFoldDB" id="A0A4Q7YM41"/>
<dbReference type="OrthoDB" id="9810950at2"/>
<dbReference type="Pfam" id="PF03007">
    <property type="entry name" value="WS_DGAT_cat"/>
    <property type="match status" value="1"/>
</dbReference>
<dbReference type="EMBL" id="SHKX01000013">
    <property type="protein sequence ID" value="RZU38637.1"/>
    <property type="molecule type" value="Genomic_DNA"/>
</dbReference>
<organism evidence="13 14">
    <name type="scientific">Fluviicoccus keumensis</name>
    <dbReference type="NCBI Taxonomy" id="1435465"/>
    <lineage>
        <taxon>Bacteria</taxon>
        <taxon>Pseudomonadati</taxon>
        <taxon>Pseudomonadota</taxon>
        <taxon>Gammaproteobacteria</taxon>
        <taxon>Moraxellales</taxon>
        <taxon>Moraxellaceae</taxon>
        <taxon>Fluviicoccus</taxon>
    </lineage>
</organism>
<comment type="pathway">
    <text evidence="2">Lipid metabolism.</text>
</comment>
<evidence type="ECO:0000256" key="2">
    <source>
        <dbReference type="ARBA" id="ARBA00005189"/>
    </source>
</evidence>
<dbReference type="GO" id="GO:0006071">
    <property type="term" value="P:glycerol metabolic process"/>
    <property type="evidence" value="ECO:0007669"/>
    <property type="project" value="UniProtKB-KW"/>
</dbReference>
<evidence type="ECO:0000256" key="10">
    <source>
        <dbReference type="ARBA" id="ARBA00048109"/>
    </source>
</evidence>
<evidence type="ECO:0000313" key="13">
    <source>
        <dbReference type="EMBL" id="RZU38637.1"/>
    </source>
</evidence>
<evidence type="ECO:0000256" key="8">
    <source>
        <dbReference type="ARBA" id="ARBA00023098"/>
    </source>
</evidence>
<dbReference type="InterPro" id="IPR004255">
    <property type="entry name" value="O-acyltransferase_WSD1_N"/>
</dbReference>
<name>A0A4Q7YM41_9GAMM</name>
<comment type="caution">
    <text evidence="13">The sequence shown here is derived from an EMBL/GenBank/DDBJ whole genome shotgun (WGS) entry which is preliminary data.</text>
</comment>
<keyword evidence="14" id="KW-1185">Reference proteome</keyword>
<dbReference type="NCBIfam" id="TIGR02946">
    <property type="entry name" value="acyl_WS_DGAT"/>
    <property type="match status" value="1"/>
</dbReference>
<evidence type="ECO:0000256" key="9">
    <source>
        <dbReference type="ARBA" id="ARBA00023315"/>
    </source>
</evidence>
<dbReference type="InterPro" id="IPR023213">
    <property type="entry name" value="CAT-like_dom_sf"/>
</dbReference>
<dbReference type="RefSeq" id="WP_130414371.1">
    <property type="nucleotide sequence ID" value="NZ_SHKX01000013.1"/>
</dbReference>
<dbReference type="UniPathway" id="UPA00282"/>
<accession>A0A4Q7YM41</accession>